<feature type="region of interest" description="Disordered" evidence="1">
    <location>
        <begin position="24"/>
        <end position="88"/>
    </location>
</feature>
<feature type="compositionally biased region" description="Basic and acidic residues" evidence="1">
    <location>
        <begin position="62"/>
        <end position="71"/>
    </location>
</feature>
<dbReference type="RefSeq" id="WP_008390317.1">
    <property type="nucleotide sequence ID" value="NZ_AOIV01000045.1"/>
</dbReference>
<keyword evidence="3" id="KW-1185">Reference proteome</keyword>
<feature type="compositionally biased region" description="Acidic residues" evidence="1">
    <location>
        <begin position="72"/>
        <end position="82"/>
    </location>
</feature>
<evidence type="ECO:0000313" key="2">
    <source>
        <dbReference type="EMBL" id="ELZ26254.1"/>
    </source>
</evidence>
<dbReference type="OrthoDB" id="282859at2157"/>
<proteinExistence type="predicted"/>
<reference evidence="2 3" key="1">
    <citation type="journal article" date="2014" name="PLoS Genet.">
        <title>Phylogenetically driven sequencing of extremely halophilic archaea reveals strategies for static and dynamic osmo-response.</title>
        <authorList>
            <person name="Becker E.A."/>
            <person name="Seitzer P.M."/>
            <person name="Tritt A."/>
            <person name="Larsen D."/>
            <person name="Krusor M."/>
            <person name="Yao A.I."/>
            <person name="Wu D."/>
            <person name="Madern D."/>
            <person name="Eisen J.A."/>
            <person name="Darling A.E."/>
            <person name="Facciotti M.T."/>
        </authorList>
    </citation>
    <scope>NUCLEOTIDE SEQUENCE [LARGE SCALE GENOMIC DNA]</scope>
    <source>
        <strain evidence="2 3">JCM 14848</strain>
    </source>
</reference>
<organism evidence="2 3">
    <name type="scientific">Halogeometricum pallidum JCM 14848</name>
    <dbReference type="NCBI Taxonomy" id="1227487"/>
    <lineage>
        <taxon>Archaea</taxon>
        <taxon>Methanobacteriati</taxon>
        <taxon>Methanobacteriota</taxon>
        <taxon>Stenosarchaea group</taxon>
        <taxon>Halobacteria</taxon>
        <taxon>Halobacteriales</taxon>
        <taxon>Haloferacaceae</taxon>
        <taxon>Halogeometricum</taxon>
    </lineage>
</organism>
<dbReference type="Pfam" id="PF24332">
    <property type="entry name" value="DUF7500"/>
    <property type="match status" value="1"/>
</dbReference>
<dbReference type="Proteomes" id="UP000011513">
    <property type="component" value="Unassembled WGS sequence"/>
</dbReference>
<name>M0CWI0_HALPD</name>
<evidence type="ECO:0000256" key="1">
    <source>
        <dbReference type="SAM" id="MobiDB-lite"/>
    </source>
</evidence>
<dbReference type="InParanoid" id="M0CWI0"/>
<evidence type="ECO:0000313" key="3">
    <source>
        <dbReference type="Proteomes" id="UP000011513"/>
    </source>
</evidence>
<dbReference type="InterPro" id="IPR055923">
    <property type="entry name" value="DUF7500"/>
</dbReference>
<comment type="caution">
    <text evidence="2">The sequence shown here is derived from an EMBL/GenBank/DDBJ whole genome shotgun (WGS) entry which is preliminary data.</text>
</comment>
<dbReference type="EMBL" id="AOIV01000045">
    <property type="protein sequence ID" value="ELZ26254.1"/>
    <property type="molecule type" value="Genomic_DNA"/>
</dbReference>
<feature type="compositionally biased region" description="Basic and acidic residues" evidence="1">
    <location>
        <begin position="33"/>
        <end position="53"/>
    </location>
</feature>
<sequence>MDDSEPLAPEELDFRRDPSVTALGDGRYVVATARDDPATARRDRTPRTRRGEDIGTGGQRRSKNERSRENESAETETADSDGEGERPDYFVSIAARTDEGTFDAHLDGDDIGAVFAAMLRWYARCVSPEDDPAEVLSVLLSRSALSLTAPTADR</sequence>
<gene>
    <name evidence="2" type="ORF">C474_21196</name>
</gene>
<protein>
    <submittedName>
        <fullName evidence="2">Uncharacterized protein</fullName>
    </submittedName>
</protein>
<accession>M0CWI0</accession>
<dbReference type="AlphaFoldDB" id="M0CWI0"/>